<accession>K0SGF6</accession>
<feature type="region of interest" description="Disordered" evidence="1">
    <location>
        <begin position="40"/>
        <end position="65"/>
    </location>
</feature>
<protein>
    <submittedName>
        <fullName evidence="2">Uncharacterized protein</fullName>
    </submittedName>
</protein>
<feature type="region of interest" description="Disordered" evidence="1">
    <location>
        <begin position="103"/>
        <end position="130"/>
    </location>
</feature>
<evidence type="ECO:0000313" key="2">
    <source>
        <dbReference type="EMBL" id="EJK64074.1"/>
    </source>
</evidence>
<sequence>TVDTLHLQARTSRERGSFSSNPKLLEIRLALKAESQAAAAAAAARTHQKARNPTRTKHGKVDHLAMANIGRRCTMEVAEECNPEQNRPLVPILASAKAVDTGNTDDFGLEVERRSTPRNYTSRRTPPFEA</sequence>
<proteinExistence type="predicted"/>
<dbReference type="EMBL" id="AGNL01017672">
    <property type="protein sequence ID" value="EJK64074.1"/>
    <property type="molecule type" value="Genomic_DNA"/>
</dbReference>
<comment type="caution">
    <text evidence="2">The sequence shown here is derived from an EMBL/GenBank/DDBJ whole genome shotgun (WGS) entry which is preliminary data.</text>
</comment>
<feature type="non-terminal residue" evidence="2">
    <location>
        <position position="1"/>
    </location>
</feature>
<dbReference type="Proteomes" id="UP000266841">
    <property type="component" value="Unassembled WGS sequence"/>
</dbReference>
<dbReference type="AlphaFoldDB" id="K0SGF6"/>
<organism evidence="2 3">
    <name type="scientific">Thalassiosira oceanica</name>
    <name type="common">Marine diatom</name>
    <dbReference type="NCBI Taxonomy" id="159749"/>
    <lineage>
        <taxon>Eukaryota</taxon>
        <taxon>Sar</taxon>
        <taxon>Stramenopiles</taxon>
        <taxon>Ochrophyta</taxon>
        <taxon>Bacillariophyta</taxon>
        <taxon>Coscinodiscophyceae</taxon>
        <taxon>Thalassiosirophycidae</taxon>
        <taxon>Thalassiosirales</taxon>
        <taxon>Thalassiosiraceae</taxon>
        <taxon>Thalassiosira</taxon>
    </lineage>
</organism>
<keyword evidence="3" id="KW-1185">Reference proteome</keyword>
<name>K0SGF6_THAOC</name>
<feature type="compositionally biased region" description="Basic residues" evidence="1">
    <location>
        <begin position="46"/>
        <end position="60"/>
    </location>
</feature>
<reference evidence="2 3" key="1">
    <citation type="journal article" date="2012" name="Genome Biol.">
        <title>Genome and low-iron response of an oceanic diatom adapted to chronic iron limitation.</title>
        <authorList>
            <person name="Lommer M."/>
            <person name="Specht M."/>
            <person name="Roy A.S."/>
            <person name="Kraemer L."/>
            <person name="Andreson R."/>
            <person name="Gutowska M.A."/>
            <person name="Wolf J."/>
            <person name="Bergner S.V."/>
            <person name="Schilhabel M.B."/>
            <person name="Klostermeier U.C."/>
            <person name="Beiko R.G."/>
            <person name="Rosenstiel P."/>
            <person name="Hippler M."/>
            <person name="Laroche J."/>
        </authorList>
    </citation>
    <scope>NUCLEOTIDE SEQUENCE [LARGE SCALE GENOMIC DNA]</scope>
    <source>
        <strain evidence="2 3">CCMP1005</strain>
    </source>
</reference>
<gene>
    <name evidence="2" type="ORF">THAOC_15227</name>
</gene>
<evidence type="ECO:0000313" key="3">
    <source>
        <dbReference type="Proteomes" id="UP000266841"/>
    </source>
</evidence>
<evidence type="ECO:0000256" key="1">
    <source>
        <dbReference type="SAM" id="MobiDB-lite"/>
    </source>
</evidence>